<proteinExistence type="predicted"/>
<dbReference type="EMBL" id="FOYT01000004">
    <property type="protein sequence ID" value="SFR69495.1"/>
    <property type="molecule type" value="Genomic_DNA"/>
</dbReference>
<dbReference type="RefSeq" id="WP_089810257.1">
    <property type="nucleotide sequence ID" value="NZ_FOYT01000004.1"/>
</dbReference>
<keyword evidence="1" id="KW-1133">Transmembrane helix</keyword>
<keyword evidence="1" id="KW-0472">Membrane</keyword>
<evidence type="ECO:0000313" key="4">
    <source>
        <dbReference type="Proteomes" id="UP000198531"/>
    </source>
</evidence>
<feature type="transmembrane region" description="Helical" evidence="1">
    <location>
        <begin position="136"/>
        <end position="160"/>
    </location>
</feature>
<gene>
    <name evidence="3" type="ORF">SAMN04487947_3627</name>
</gene>
<accession>A0A1I6IRX7</accession>
<sequence length="206" mass="20345">MSTIFTRRTGRNVSLGVLVGLLASYVPFVSLVAPLIGGGVAGYLERAGTRRGALVGGIVGLAVAVVASILSLGVAVANLDVGTVGGVPVLGLLLAGALWTVVAAVGGALGAVVEADRAERAARVDAGDGESRPRAVPVFASVLAAVVTFVGVGLGVTALLDPYIWPSMVVGIPFGALAGVAVGVLSYHVLLTRSGRRGLGRTPGAS</sequence>
<name>A0A1I6IRX7_9EURY</name>
<organism evidence="3 4">
    <name type="scientific">Halogeometricum rufum</name>
    <dbReference type="NCBI Taxonomy" id="553469"/>
    <lineage>
        <taxon>Archaea</taxon>
        <taxon>Methanobacteriati</taxon>
        <taxon>Methanobacteriota</taxon>
        <taxon>Stenosarchaea group</taxon>
        <taxon>Halobacteria</taxon>
        <taxon>Halobacteriales</taxon>
        <taxon>Haloferacaceae</taxon>
        <taxon>Halogeometricum</taxon>
    </lineage>
</organism>
<evidence type="ECO:0000259" key="2">
    <source>
        <dbReference type="Pfam" id="PF26472"/>
    </source>
</evidence>
<feature type="transmembrane region" description="Helical" evidence="1">
    <location>
        <begin position="53"/>
        <end position="77"/>
    </location>
</feature>
<keyword evidence="1" id="KW-0812">Transmembrane</keyword>
<dbReference type="AlphaFoldDB" id="A0A1I6IRX7"/>
<dbReference type="STRING" id="553469.SAMN04487947_3627"/>
<feature type="transmembrane region" description="Helical" evidence="1">
    <location>
        <begin position="172"/>
        <end position="191"/>
    </location>
</feature>
<evidence type="ECO:0000313" key="3">
    <source>
        <dbReference type="EMBL" id="SFR69495.1"/>
    </source>
</evidence>
<dbReference type="Pfam" id="PF26472">
    <property type="entry name" value="DUF8147"/>
    <property type="match status" value="1"/>
</dbReference>
<evidence type="ECO:0000256" key="1">
    <source>
        <dbReference type="SAM" id="Phobius"/>
    </source>
</evidence>
<dbReference type="Pfam" id="PF17647">
    <property type="entry name" value="DUF5518"/>
    <property type="match status" value="1"/>
</dbReference>
<feature type="transmembrane region" description="Helical" evidence="1">
    <location>
        <begin position="89"/>
        <end position="115"/>
    </location>
</feature>
<reference evidence="4" key="1">
    <citation type="submission" date="2016-10" db="EMBL/GenBank/DDBJ databases">
        <authorList>
            <person name="Varghese N."/>
            <person name="Submissions S."/>
        </authorList>
    </citation>
    <scope>NUCLEOTIDE SEQUENCE [LARGE SCALE GENOMIC DNA]</scope>
    <source>
        <strain evidence="4">CGMCC 1.7736</strain>
    </source>
</reference>
<feature type="transmembrane region" description="Helical" evidence="1">
    <location>
        <begin position="15"/>
        <end position="41"/>
    </location>
</feature>
<dbReference type="InterPro" id="IPR040493">
    <property type="entry name" value="DUF5518"/>
</dbReference>
<protein>
    <recommendedName>
        <fullName evidence="2">DUF8147 domain-containing protein</fullName>
    </recommendedName>
</protein>
<dbReference type="Proteomes" id="UP000198531">
    <property type="component" value="Unassembled WGS sequence"/>
</dbReference>
<feature type="domain" description="DUF8147" evidence="2">
    <location>
        <begin position="138"/>
        <end position="198"/>
    </location>
</feature>
<keyword evidence="4" id="KW-1185">Reference proteome</keyword>
<dbReference type="InterPro" id="IPR058460">
    <property type="entry name" value="DUF8147"/>
</dbReference>